<dbReference type="PANTHER" id="PTHR10803:SF3">
    <property type="entry name" value="ATPASE GET3"/>
    <property type="match status" value="1"/>
</dbReference>
<dbReference type="NCBIfam" id="TIGR00345">
    <property type="entry name" value="GET3_arsA_TRC40"/>
    <property type="match status" value="1"/>
</dbReference>
<feature type="domain" description="AAA+ ATPase" evidence="4">
    <location>
        <begin position="10"/>
        <end position="232"/>
    </location>
</feature>
<dbReference type="Pfam" id="PF02374">
    <property type="entry name" value="ArsA_ATPase"/>
    <property type="match status" value="1"/>
</dbReference>
<dbReference type="SMART" id="SM00382">
    <property type="entry name" value="AAA"/>
    <property type="match status" value="1"/>
</dbReference>
<evidence type="ECO:0000313" key="6">
    <source>
        <dbReference type="Proteomes" id="UP000287198"/>
    </source>
</evidence>
<dbReference type="RefSeq" id="WP_126761979.1">
    <property type="nucleotide sequence ID" value="NZ_JBHLTZ010000004.1"/>
</dbReference>
<dbReference type="EC" id="7.3.2.7" evidence="3"/>
<evidence type="ECO:0000313" key="5">
    <source>
        <dbReference type="EMBL" id="RUO54518.1"/>
    </source>
</evidence>
<evidence type="ECO:0000256" key="1">
    <source>
        <dbReference type="ARBA" id="ARBA00011040"/>
    </source>
</evidence>
<gene>
    <name evidence="5" type="ORF">CWI69_03675</name>
</gene>
<dbReference type="InterPro" id="IPR025723">
    <property type="entry name" value="ArsA/GET3_ATPase-like"/>
</dbReference>
<evidence type="ECO:0000256" key="2">
    <source>
        <dbReference type="ARBA" id="ARBA00052296"/>
    </source>
</evidence>
<sequence>MAAPEFLAQLPPIVFIGGKGGVGKTSVASALALKLARSGKRVLIVSTDPAHSLSDAFDIAIGGQTTSIETDLDALEIDPDEQVNAHIENVLASMKDLVKPTLYPQIEKQMKLTAQSPGTQEAALLESIAKIIDQRTATGYDHVLFDTAPTGHTLRLLILPEAMSAWTQGLMQHSEKAQQLQGVVDHLASARQTAPQHPMAEPRQHGVANLSDRNAKIAERLRERQQLFQRVRSTIKNTDETAILLVLTPEKLPILETQRAVKQLHEHNLPLAALIVNRNLPDYLSDQRQGEFLLRRKQQENIYHEKIEQCFARELKTYLPLFPTDLDGISGLEQLLQALKDCNFHRSV</sequence>
<dbReference type="AlphaFoldDB" id="A0A432Y0P8"/>
<dbReference type="CDD" id="cd02035">
    <property type="entry name" value="ArsA"/>
    <property type="match status" value="1"/>
</dbReference>
<protein>
    <recommendedName>
        <fullName evidence="3">arsenite-transporting ATPase</fullName>
        <ecNumber evidence="3">7.3.2.7</ecNumber>
    </recommendedName>
</protein>
<accession>A0A432Y0P8</accession>
<dbReference type="PANTHER" id="PTHR10803">
    <property type="entry name" value="ARSENICAL PUMP-DRIVING ATPASE ARSENITE-TRANSLOCATING ATPASE"/>
    <property type="match status" value="1"/>
</dbReference>
<dbReference type="Proteomes" id="UP000287198">
    <property type="component" value="Unassembled WGS sequence"/>
</dbReference>
<dbReference type="SUPFAM" id="SSF52540">
    <property type="entry name" value="P-loop containing nucleoside triphosphate hydrolases"/>
    <property type="match status" value="1"/>
</dbReference>
<dbReference type="GO" id="GO:0005524">
    <property type="term" value="F:ATP binding"/>
    <property type="evidence" value="ECO:0007669"/>
    <property type="project" value="InterPro"/>
</dbReference>
<dbReference type="InterPro" id="IPR016300">
    <property type="entry name" value="ATPase_ArsA/GET3"/>
</dbReference>
<evidence type="ECO:0000259" key="4">
    <source>
        <dbReference type="SMART" id="SM00382"/>
    </source>
</evidence>
<dbReference type="EMBL" id="PIPW01000001">
    <property type="protein sequence ID" value="RUO54518.1"/>
    <property type="molecule type" value="Genomic_DNA"/>
</dbReference>
<dbReference type="GO" id="GO:0015446">
    <property type="term" value="F:ATPase-coupled arsenite transmembrane transporter activity"/>
    <property type="evidence" value="ECO:0007669"/>
    <property type="project" value="UniProtKB-EC"/>
</dbReference>
<keyword evidence="6" id="KW-1185">Reference proteome</keyword>
<reference evidence="6" key="1">
    <citation type="journal article" date="2018" name="Front. Microbiol.">
        <title>Genome-Based Analysis Reveals the Taxonomy and Diversity of the Family Idiomarinaceae.</title>
        <authorList>
            <person name="Liu Y."/>
            <person name="Lai Q."/>
            <person name="Shao Z."/>
        </authorList>
    </citation>
    <scope>NUCLEOTIDE SEQUENCE [LARGE SCALE GENOMIC DNA]</scope>
    <source>
        <strain evidence="6">BH195</strain>
    </source>
</reference>
<name>A0A432Y0P8_9GAMM</name>
<dbReference type="InterPro" id="IPR003593">
    <property type="entry name" value="AAA+_ATPase"/>
</dbReference>
<dbReference type="OrthoDB" id="9780677at2"/>
<dbReference type="InterPro" id="IPR027417">
    <property type="entry name" value="P-loop_NTPase"/>
</dbReference>
<comment type="similarity">
    <text evidence="1">Belongs to the arsA ATPase family.</text>
</comment>
<proteinExistence type="inferred from homology"/>
<dbReference type="GO" id="GO:0016887">
    <property type="term" value="F:ATP hydrolysis activity"/>
    <property type="evidence" value="ECO:0007669"/>
    <property type="project" value="InterPro"/>
</dbReference>
<dbReference type="Gene3D" id="3.40.50.300">
    <property type="entry name" value="P-loop containing nucleotide triphosphate hydrolases"/>
    <property type="match status" value="1"/>
</dbReference>
<comment type="caution">
    <text evidence="5">The sequence shown here is derived from an EMBL/GenBank/DDBJ whole genome shotgun (WGS) entry which is preliminary data.</text>
</comment>
<evidence type="ECO:0000256" key="3">
    <source>
        <dbReference type="ARBA" id="ARBA00066752"/>
    </source>
</evidence>
<organism evidence="5 6">
    <name type="scientific">Pseudidiomarina halophila</name>
    <dbReference type="NCBI Taxonomy" id="1449799"/>
    <lineage>
        <taxon>Bacteria</taxon>
        <taxon>Pseudomonadati</taxon>
        <taxon>Pseudomonadota</taxon>
        <taxon>Gammaproteobacteria</taxon>
        <taxon>Alteromonadales</taxon>
        <taxon>Idiomarinaceae</taxon>
        <taxon>Pseudidiomarina</taxon>
    </lineage>
</organism>
<comment type="catalytic activity">
    <reaction evidence="2">
        <text>arsenite(in) + ATP + H2O = arsenite(out) + ADP + phosphate + H(+)</text>
        <dbReference type="Rhea" id="RHEA:11348"/>
        <dbReference type="ChEBI" id="CHEBI:15377"/>
        <dbReference type="ChEBI" id="CHEBI:15378"/>
        <dbReference type="ChEBI" id="CHEBI:29242"/>
        <dbReference type="ChEBI" id="CHEBI:30616"/>
        <dbReference type="ChEBI" id="CHEBI:43474"/>
        <dbReference type="ChEBI" id="CHEBI:456216"/>
        <dbReference type="EC" id="7.3.2.7"/>
    </reaction>
</comment>